<name>A0A0F9C0D0_9ZZZZ</name>
<protein>
    <submittedName>
        <fullName evidence="1">Uncharacterized protein</fullName>
    </submittedName>
</protein>
<sequence>MKPLSEFAEELVESGEFYEVAYQYRHAQIQDQGEVVKRFEKLKAHIEGELQAWLREAEKWTRHCDSECDSAGQIRGVSTEGVRRELLGTTQEGKK</sequence>
<reference evidence="1" key="1">
    <citation type="journal article" date="2015" name="Nature">
        <title>Complex archaea that bridge the gap between prokaryotes and eukaryotes.</title>
        <authorList>
            <person name="Spang A."/>
            <person name="Saw J.H."/>
            <person name="Jorgensen S.L."/>
            <person name="Zaremba-Niedzwiedzka K."/>
            <person name="Martijn J."/>
            <person name="Lind A.E."/>
            <person name="van Eijk R."/>
            <person name="Schleper C."/>
            <person name="Guy L."/>
            <person name="Ettema T.J."/>
        </authorList>
    </citation>
    <scope>NUCLEOTIDE SEQUENCE</scope>
</reference>
<evidence type="ECO:0000313" key="1">
    <source>
        <dbReference type="EMBL" id="KKL27609.1"/>
    </source>
</evidence>
<dbReference type="AlphaFoldDB" id="A0A0F9C0D0"/>
<dbReference type="EMBL" id="LAZR01035399">
    <property type="protein sequence ID" value="KKL27609.1"/>
    <property type="molecule type" value="Genomic_DNA"/>
</dbReference>
<organism evidence="1">
    <name type="scientific">marine sediment metagenome</name>
    <dbReference type="NCBI Taxonomy" id="412755"/>
    <lineage>
        <taxon>unclassified sequences</taxon>
        <taxon>metagenomes</taxon>
        <taxon>ecological metagenomes</taxon>
    </lineage>
</organism>
<gene>
    <name evidence="1" type="ORF">LCGC14_2383470</name>
</gene>
<comment type="caution">
    <text evidence="1">The sequence shown here is derived from an EMBL/GenBank/DDBJ whole genome shotgun (WGS) entry which is preliminary data.</text>
</comment>
<proteinExistence type="predicted"/>
<accession>A0A0F9C0D0</accession>